<keyword evidence="2" id="KW-1185">Reference proteome</keyword>
<name>A0ABR0EN04_ZASCE</name>
<accession>A0ABR0EN04</accession>
<gene>
    <name evidence="1" type="ORF">PRZ48_006019</name>
</gene>
<comment type="caution">
    <text evidence="1">The sequence shown here is derived from an EMBL/GenBank/DDBJ whole genome shotgun (WGS) entry which is preliminary data.</text>
</comment>
<protein>
    <submittedName>
        <fullName evidence="1">Uncharacterized protein</fullName>
    </submittedName>
</protein>
<dbReference type="EMBL" id="JAXOVC010000004">
    <property type="protein sequence ID" value="KAK4502593.1"/>
    <property type="molecule type" value="Genomic_DNA"/>
</dbReference>
<proteinExistence type="predicted"/>
<evidence type="ECO:0000313" key="2">
    <source>
        <dbReference type="Proteomes" id="UP001305779"/>
    </source>
</evidence>
<sequence length="355" mass="40971">MRHAKLLVHWEQPTDKHVLFNVRTLVQAYKDNKNLKISEVRVEAPAVNDVLVKGILIALARLRFPEPPRVWFKFQVRSTSLSNAVFEYFFHATGARDCSDEWEGQGHSEGKMSSTENRPTNVCHLFRLPTQVRKRILYHLFSRDWDYCDKLQITPYGNVYLTTSTRPTGLAGADNAAILRTSRLLHDEGLPVLYDCSKFIVTILCDTIYDEQVDGLPLGFLASTQPIWRHMRHVKLIVHWEQLTKKLLFVVNRLVHVLRENTGLNISELKVANMTGADDFFMELILKSLALLRYPEPPKVWLKFSDVRTARSLDVVLEHFRTVTGGRNCSDEFQEEEDRLQFPLITIAAGRSRRV</sequence>
<organism evidence="1 2">
    <name type="scientific">Zasmidium cellare</name>
    <name type="common">Wine cellar mold</name>
    <name type="synonym">Racodium cellare</name>
    <dbReference type="NCBI Taxonomy" id="395010"/>
    <lineage>
        <taxon>Eukaryota</taxon>
        <taxon>Fungi</taxon>
        <taxon>Dikarya</taxon>
        <taxon>Ascomycota</taxon>
        <taxon>Pezizomycotina</taxon>
        <taxon>Dothideomycetes</taxon>
        <taxon>Dothideomycetidae</taxon>
        <taxon>Mycosphaerellales</taxon>
        <taxon>Mycosphaerellaceae</taxon>
        <taxon>Zasmidium</taxon>
    </lineage>
</organism>
<evidence type="ECO:0000313" key="1">
    <source>
        <dbReference type="EMBL" id="KAK4502593.1"/>
    </source>
</evidence>
<dbReference type="Proteomes" id="UP001305779">
    <property type="component" value="Unassembled WGS sequence"/>
</dbReference>
<reference evidence="1 2" key="1">
    <citation type="journal article" date="2023" name="G3 (Bethesda)">
        <title>A chromosome-level genome assembly of Zasmidium syzygii isolated from banana leaves.</title>
        <authorList>
            <person name="van Westerhoven A.C."/>
            <person name="Mehrabi R."/>
            <person name="Talebi R."/>
            <person name="Steentjes M.B.F."/>
            <person name="Corcolon B."/>
            <person name="Chong P.A."/>
            <person name="Kema G.H.J."/>
            <person name="Seidl M.F."/>
        </authorList>
    </citation>
    <scope>NUCLEOTIDE SEQUENCE [LARGE SCALE GENOMIC DNA]</scope>
    <source>
        <strain evidence="1 2">P124</strain>
    </source>
</reference>